<reference evidence="2" key="2">
    <citation type="submission" date="2020-10" db="UniProtKB">
        <authorList>
            <consortium name="WormBaseParasite"/>
        </authorList>
    </citation>
    <scope>IDENTIFICATION</scope>
</reference>
<organism evidence="1 2">
    <name type="scientific">Panagrellus redivivus</name>
    <name type="common">Microworm</name>
    <dbReference type="NCBI Taxonomy" id="6233"/>
    <lineage>
        <taxon>Eukaryota</taxon>
        <taxon>Metazoa</taxon>
        <taxon>Ecdysozoa</taxon>
        <taxon>Nematoda</taxon>
        <taxon>Chromadorea</taxon>
        <taxon>Rhabditida</taxon>
        <taxon>Tylenchina</taxon>
        <taxon>Panagrolaimomorpha</taxon>
        <taxon>Panagrolaimoidea</taxon>
        <taxon>Panagrolaimidae</taxon>
        <taxon>Panagrellus</taxon>
    </lineage>
</organism>
<dbReference type="WBParaSite" id="Pan_g23600.t1">
    <property type="protein sequence ID" value="Pan_g23600.t1"/>
    <property type="gene ID" value="Pan_g23600"/>
</dbReference>
<dbReference type="AlphaFoldDB" id="A0A7E4ZXQ2"/>
<dbReference type="Proteomes" id="UP000492821">
    <property type="component" value="Unassembled WGS sequence"/>
</dbReference>
<reference evidence="1" key="1">
    <citation type="journal article" date="2013" name="Genetics">
        <title>The draft genome and transcriptome of Panagrellus redivivus are shaped by the harsh demands of a free-living lifestyle.</title>
        <authorList>
            <person name="Srinivasan J."/>
            <person name="Dillman A.R."/>
            <person name="Macchietto M.G."/>
            <person name="Heikkinen L."/>
            <person name="Lakso M."/>
            <person name="Fracchia K.M."/>
            <person name="Antoshechkin I."/>
            <person name="Mortazavi A."/>
            <person name="Wong G."/>
            <person name="Sternberg P.W."/>
        </authorList>
    </citation>
    <scope>NUCLEOTIDE SEQUENCE [LARGE SCALE GENOMIC DNA]</scope>
    <source>
        <strain evidence="1">MT8872</strain>
    </source>
</reference>
<proteinExistence type="predicted"/>
<name>A0A7E4ZXQ2_PANRE</name>
<protein>
    <submittedName>
        <fullName evidence="2">F-box domain-containing protein</fullName>
    </submittedName>
</protein>
<evidence type="ECO:0000313" key="2">
    <source>
        <dbReference type="WBParaSite" id="Pan_g23600.t1"/>
    </source>
</evidence>
<evidence type="ECO:0000313" key="1">
    <source>
        <dbReference type="Proteomes" id="UP000492821"/>
    </source>
</evidence>
<keyword evidence="1" id="KW-1185">Reference proteome</keyword>
<sequence>MPYPIASLPYPFRQRLRQLLSPTEVLRLQIATGSLNDNKHFHPIQLYHSVADMPYPICTLPYPFRRRLRQLLSPTELLSLQIATGTLKDNKHLLPIQTYHSVSELLIEKQNDDTVGLKWVKNEQIYEHNGSNLFTAIYLCLDNLNELDLSDPVFDYVWLGNIPKLVVLGCTITKHFLTKLSHKLVKVSDLSVYSCSDGQFFKDGEMFSLIFETFPLIEGCDFKYSLVPGWVQHMVEYGKTNLKELCIIDNKPWNLFSFTAAEMHQFVKAQSPEFVLRMMYISVSKVGIIESRVFPFFVPCFKLTSLPANRLSFSIELVIEGENQEQVQHFFALRD</sequence>
<accession>A0A7E4ZXQ2</accession>